<evidence type="ECO:0000313" key="2">
    <source>
        <dbReference type="EMBL" id="PTM58121.1"/>
    </source>
</evidence>
<keyword evidence="3" id="KW-1185">Reference proteome</keyword>
<dbReference type="InterPro" id="IPR007404">
    <property type="entry name" value="YdjM-like"/>
</dbReference>
<accession>A0A2T4Z895</accession>
<evidence type="ECO:0000256" key="1">
    <source>
        <dbReference type="SAM" id="Phobius"/>
    </source>
</evidence>
<gene>
    <name evidence="2" type="ORF">C8J48_0696</name>
</gene>
<dbReference type="AlphaFoldDB" id="A0A2T4Z895"/>
<proteinExistence type="predicted"/>
<dbReference type="PANTHER" id="PTHR35531:SF1">
    <property type="entry name" value="INNER MEMBRANE PROTEIN YBCI-RELATED"/>
    <property type="match status" value="1"/>
</dbReference>
<sequence>MMGNTHLCLGVAAGAVAVAVTGTSDDVATVSGIMLVSSLGALLPDIDEEGSILNNLLFKVIDRKFRSFALALGGAVVVLLSLFRDLESWIILSGIFAMAVAFVPHRNFTHSLISLAFVTWITYLANPLYTWAMVLGYISHLAGDACTYRGIPLFWPYKKNIGLRSLGIYVRAGDETDKKTGLISMYSGCFLLLVLLFQDISFELFMTTTTERIDAVKSFFGMG</sequence>
<reference evidence="2 3" key="1">
    <citation type="submission" date="2018-04" db="EMBL/GenBank/DDBJ databases">
        <title>Genomic Encyclopedia of Archaeal and Bacterial Type Strains, Phase II (KMG-II): from individual species to whole genera.</title>
        <authorList>
            <person name="Goeker M."/>
        </authorList>
    </citation>
    <scope>NUCLEOTIDE SEQUENCE [LARGE SCALE GENOMIC DNA]</scope>
    <source>
        <strain evidence="2 3">DSM 45169</strain>
    </source>
</reference>
<feature type="transmembrane region" description="Helical" evidence="1">
    <location>
        <begin position="89"/>
        <end position="105"/>
    </location>
</feature>
<dbReference type="Proteomes" id="UP000241639">
    <property type="component" value="Unassembled WGS sequence"/>
</dbReference>
<keyword evidence="1" id="KW-0812">Transmembrane</keyword>
<protein>
    <submittedName>
        <fullName evidence="2">Inner membrane protein</fullName>
    </submittedName>
</protein>
<dbReference type="PANTHER" id="PTHR35531">
    <property type="entry name" value="INNER MEMBRANE PROTEIN YBCI-RELATED"/>
    <property type="match status" value="1"/>
</dbReference>
<name>A0A2T4Z895_9BACL</name>
<feature type="transmembrane region" description="Helical" evidence="1">
    <location>
        <begin position="112"/>
        <end position="132"/>
    </location>
</feature>
<organism evidence="2 3">
    <name type="scientific">Desmospora activa DSM 45169</name>
    <dbReference type="NCBI Taxonomy" id="1121389"/>
    <lineage>
        <taxon>Bacteria</taxon>
        <taxon>Bacillati</taxon>
        <taxon>Bacillota</taxon>
        <taxon>Bacilli</taxon>
        <taxon>Bacillales</taxon>
        <taxon>Thermoactinomycetaceae</taxon>
        <taxon>Desmospora</taxon>
    </lineage>
</organism>
<dbReference type="Pfam" id="PF04307">
    <property type="entry name" value="YdjM"/>
    <property type="match status" value="1"/>
</dbReference>
<keyword evidence="1" id="KW-1133">Transmembrane helix</keyword>
<keyword evidence="1" id="KW-0472">Membrane</keyword>
<dbReference type="OrthoDB" id="5459053at2"/>
<dbReference type="RefSeq" id="WP_107724970.1">
    <property type="nucleotide sequence ID" value="NZ_PZZP01000001.1"/>
</dbReference>
<feature type="transmembrane region" description="Helical" evidence="1">
    <location>
        <begin position="65"/>
        <end position="83"/>
    </location>
</feature>
<feature type="transmembrane region" description="Helical" evidence="1">
    <location>
        <begin position="183"/>
        <end position="202"/>
    </location>
</feature>
<evidence type="ECO:0000313" key="3">
    <source>
        <dbReference type="Proteomes" id="UP000241639"/>
    </source>
</evidence>
<comment type="caution">
    <text evidence="2">The sequence shown here is derived from an EMBL/GenBank/DDBJ whole genome shotgun (WGS) entry which is preliminary data.</text>
</comment>
<dbReference type="EMBL" id="PZZP01000001">
    <property type="protein sequence ID" value="PTM58121.1"/>
    <property type="molecule type" value="Genomic_DNA"/>
</dbReference>